<name>A0A7J5XGD6_DISMA</name>
<dbReference type="Proteomes" id="UP000518266">
    <property type="component" value="Unassembled WGS sequence"/>
</dbReference>
<dbReference type="OrthoDB" id="10608394at2759"/>
<reference evidence="2 3" key="1">
    <citation type="submission" date="2020-03" db="EMBL/GenBank/DDBJ databases">
        <title>Dissostichus mawsoni Genome sequencing and assembly.</title>
        <authorList>
            <person name="Park H."/>
        </authorList>
    </citation>
    <scope>NUCLEOTIDE SEQUENCE [LARGE SCALE GENOMIC DNA]</scope>
    <source>
        <strain evidence="2">DM0001</strain>
        <tissue evidence="2">Muscle</tissue>
    </source>
</reference>
<accession>A0A7J5XGD6</accession>
<feature type="transmembrane region" description="Helical" evidence="1">
    <location>
        <begin position="109"/>
        <end position="130"/>
    </location>
</feature>
<protein>
    <submittedName>
        <fullName evidence="2">Uncharacterized protein</fullName>
    </submittedName>
</protein>
<keyword evidence="3" id="KW-1185">Reference proteome</keyword>
<keyword evidence="1" id="KW-0812">Transmembrane</keyword>
<gene>
    <name evidence="2" type="ORF">F7725_028578</name>
</gene>
<keyword evidence="1" id="KW-0472">Membrane</keyword>
<keyword evidence="1" id="KW-1133">Transmembrane helix</keyword>
<dbReference type="EMBL" id="JAAKFY010000024">
    <property type="protein sequence ID" value="KAF3836020.1"/>
    <property type="molecule type" value="Genomic_DNA"/>
</dbReference>
<proteinExistence type="predicted"/>
<dbReference type="AlphaFoldDB" id="A0A7J5XGD6"/>
<evidence type="ECO:0000313" key="2">
    <source>
        <dbReference type="EMBL" id="KAF3836020.1"/>
    </source>
</evidence>
<comment type="caution">
    <text evidence="2">The sequence shown here is derived from an EMBL/GenBank/DDBJ whole genome shotgun (WGS) entry which is preliminary data.</text>
</comment>
<evidence type="ECO:0000256" key="1">
    <source>
        <dbReference type="SAM" id="Phobius"/>
    </source>
</evidence>
<sequence length="261" mass="28960">MVYSSLHTSTLHPADWLSSTCKLLWLAKETNAQGYHHLEEEGGTLRNGETFREVERDKFSTTDSAPERWRGGITSVDFRCALSCFLNYWSLFCSLQAHRMHRHRPARGFTLLLPVALWIFCHVNCVHGALPTTRKLFFLIVGCAPGAERDMNGKQTEPVSGALVEREGCACWQAAGIPTVERVSREPDAADSEEKHRDRMGTYCSQPNSEADCVVLTVCGGTESSSEASCSHSELNGVPLLTGFWCQCGETPVRGVRLRAH</sequence>
<evidence type="ECO:0000313" key="3">
    <source>
        <dbReference type="Proteomes" id="UP000518266"/>
    </source>
</evidence>
<organism evidence="2 3">
    <name type="scientific">Dissostichus mawsoni</name>
    <name type="common">Antarctic cod</name>
    <dbReference type="NCBI Taxonomy" id="36200"/>
    <lineage>
        <taxon>Eukaryota</taxon>
        <taxon>Metazoa</taxon>
        <taxon>Chordata</taxon>
        <taxon>Craniata</taxon>
        <taxon>Vertebrata</taxon>
        <taxon>Euteleostomi</taxon>
        <taxon>Actinopterygii</taxon>
        <taxon>Neopterygii</taxon>
        <taxon>Teleostei</taxon>
        <taxon>Neoteleostei</taxon>
        <taxon>Acanthomorphata</taxon>
        <taxon>Eupercaria</taxon>
        <taxon>Perciformes</taxon>
        <taxon>Notothenioidei</taxon>
        <taxon>Nototheniidae</taxon>
        <taxon>Dissostichus</taxon>
    </lineage>
</organism>